<dbReference type="Gene3D" id="1.10.1240.10">
    <property type="entry name" value="Methionine synthase domain"/>
    <property type="match status" value="1"/>
</dbReference>
<dbReference type="PROSITE" id="PS51337">
    <property type="entry name" value="B12_BINDING_NTER"/>
    <property type="match status" value="1"/>
</dbReference>
<dbReference type="GO" id="GO:0050667">
    <property type="term" value="P:homocysteine metabolic process"/>
    <property type="evidence" value="ECO:0007669"/>
    <property type="project" value="TreeGrafter"/>
</dbReference>
<dbReference type="SUPFAM" id="SSF52242">
    <property type="entry name" value="Cobalamin (vitamin B12)-binding domain"/>
    <property type="match status" value="1"/>
</dbReference>
<dbReference type="GO" id="GO:0046653">
    <property type="term" value="P:tetrahydrofolate metabolic process"/>
    <property type="evidence" value="ECO:0007669"/>
    <property type="project" value="TreeGrafter"/>
</dbReference>
<dbReference type="PANTHER" id="PTHR45833:SF1">
    <property type="entry name" value="METHIONINE SYNTHASE"/>
    <property type="match status" value="1"/>
</dbReference>
<evidence type="ECO:0000259" key="4">
    <source>
        <dbReference type="PROSITE" id="PS51332"/>
    </source>
</evidence>
<accession>A0A8J6N0L1</accession>
<dbReference type="Pfam" id="PF02310">
    <property type="entry name" value="B12-binding"/>
    <property type="match status" value="1"/>
</dbReference>
<organism evidence="6 7">
    <name type="scientific">Candidatus Desulfacyla euxinica</name>
    <dbReference type="NCBI Taxonomy" id="2841693"/>
    <lineage>
        <taxon>Bacteria</taxon>
        <taxon>Deltaproteobacteria</taxon>
        <taxon>Candidatus Desulfacyla</taxon>
    </lineage>
</organism>
<gene>
    <name evidence="6" type="ORF">H8E19_15085</name>
</gene>
<dbReference type="GO" id="GO:0008705">
    <property type="term" value="F:methionine synthase activity"/>
    <property type="evidence" value="ECO:0007669"/>
    <property type="project" value="TreeGrafter"/>
</dbReference>
<dbReference type="SMART" id="SM01018">
    <property type="entry name" value="B12-binding_2"/>
    <property type="match status" value="1"/>
</dbReference>
<dbReference type="InterPro" id="IPR050554">
    <property type="entry name" value="Met_Synthase/Corrinoid"/>
</dbReference>
<evidence type="ECO:0000256" key="2">
    <source>
        <dbReference type="ARBA" id="ARBA00022723"/>
    </source>
</evidence>
<dbReference type="Gene3D" id="3.40.50.280">
    <property type="entry name" value="Cobalamin-binding domain"/>
    <property type="match status" value="1"/>
</dbReference>
<evidence type="ECO:0000256" key="3">
    <source>
        <dbReference type="ARBA" id="ARBA00023285"/>
    </source>
</evidence>
<comment type="caution">
    <text evidence="6">The sequence shown here is derived from an EMBL/GenBank/DDBJ whole genome shotgun (WGS) entry which is preliminary data.</text>
</comment>
<proteinExistence type="inferred from homology"/>
<dbReference type="PROSITE" id="PS51332">
    <property type="entry name" value="B12_BINDING"/>
    <property type="match status" value="1"/>
</dbReference>
<evidence type="ECO:0000256" key="1">
    <source>
        <dbReference type="ARBA" id="ARBA00010854"/>
    </source>
</evidence>
<dbReference type="Pfam" id="PF02607">
    <property type="entry name" value="B12-binding_2"/>
    <property type="match status" value="1"/>
</dbReference>
<dbReference type="GO" id="GO:0031419">
    <property type="term" value="F:cobalamin binding"/>
    <property type="evidence" value="ECO:0007669"/>
    <property type="project" value="InterPro"/>
</dbReference>
<keyword evidence="3" id="KW-0170">Cobalt</keyword>
<feature type="domain" description="B12-binding N-terminal" evidence="5">
    <location>
        <begin position="1"/>
        <end position="88"/>
    </location>
</feature>
<evidence type="ECO:0000313" key="6">
    <source>
        <dbReference type="EMBL" id="MBC8178727.1"/>
    </source>
</evidence>
<comment type="similarity">
    <text evidence="1">Belongs to the methylamine corrinoid protein family.</text>
</comment>
<dbReference type="CDD" id="cd02070">
    <property type="entry name" value="corrinoid_protein_B12-BD"/>
    <property type="match status" value="1"/>
</dbReference>
<keyword evidence="2" id="KW-0479">Metal-binding</keyword>
<feature type="domain" description="B12-binding" evidence="4">
    <location>
        <begin position="88"/>
        <end position="215"/>
    </location>
</feature>
<dbReference type="GO" id="GO:0046872">
    <property type="term" value="F:metal ion binding"/>
    <property type="evidence" value="ECO:0007669"/>
    <property type="project" value="UniProtKB-KW"/>
</dbReference>
<dbReference type="GO" id="GO:0005829">
    <property type="term" value="C:cytosol"/>
    <property type="evidence" value="ECO:0007669"/>
    <property type="project" value="TreeGrafter"/>
</dbReference>
<dbReference type="AlphaFoldDB" id="A0A8J6N0L1"/>
<dbReference type="SUPFAM" id="SSF47644">
    <property type="entry name" value="Methionine synthase domain"/>
    <property type="match status" value="1"/>
</dbReference>
<dbReference type="InterPro" id="IPR006158">
    <property type="entry name" value="Cobalamin-bd"/>
</dbReference>
<dbReference type="PANTHER" id="PTHR45833">
    <property type="entry name" value="METHIONINE SYNTHASE"/>
    <property type="match status" value="1"/>
</dbReference>
<dbReference type="FunFam" id="3.40.50.280:FF:000003">
    <property type="entry name" value="Dimethylamine methyltransferase corrinoid protein"/>
    <property type="match status" value="1"/>
</dbReference>
<name>A0A8J6N0L1_9DELT</name>
<reference evidence="6 7" key="1">
    <citation type="submission" date="2020-08" db="EMBL/GenBank/DDBJ databases">
        <title>Bridging the membrane lipid divide: bacteria of the FCB group superphylum have the potential to synthesize archaeal ether lipids.</title>
        <authorList>
            <person name="Villanueva L."/>
            <person name="Von Meijenfeldt F.A.B."/>
            <person name="Westbye A.B."/>
            <person name="Yadav S."/>
            <person name="Hopmans E.C."/>
            <person name="Dutilh B.E."/>
            <person name="Sinninghe Damste J.S."/>
        </authorList>
    </citation>
    <scope>NUCLEOTIDE SEQUENCE [LARGE SCALE GENOMIC DNA]</scope>
    <source>
        <strain evidence="6">NIOZ-UU27</strain>
    </source>
</reference>
<protein>
    <submittedName>
        <fullName evidence="6">Corrinoid protein</fullName>
    </submittedName>
</protein>
<dbReference type="InterPro" id="IPR036594">
    <property type="entry name" value="Meth_synthase_dom"/>
</dbReference>
<evidence type="ECO:0000313" key="7">
    <source>
        <dbReference type="Proteomes" id="UP000650524"/>
    </source>
</evidence>
<evidence type="ECO:0000259" key="5">
    <source>
        <dbReference type="PROSITE" id="PS51337"/>
    </source>
</evidence>
<dbReference type="Proteomes" id="UP000650524">
    <property type="component" value="Unassembled WGS sequence"/>
</dbReference>
<dbReference type="InterPro" id="IPR036724">
    <property type="entry name" value="Cobalamin-bd_sf"/>
</dbReference>
<dbReference type="InterPro" id="IPR003759">
    <property type="entry name" value="Cbl-bd_cap"/>
</dbReference>
<sequence length="215" mass="23153">MDWMKTLYEAVIKGQKNEIAEFATKAVNEGISASNIVNKSVIPAMNRVSELWRNEEYFVPEVMRSASTMQVCMDALKPFLVKGEHGKDLKVAIGTVKGDLHDIGKNLVAIMVEGAGFQVENMGVDLPPEQFVDAAQKGAKVIGLSSLLTTSMREMGAVIEVLEKSGLRNNVSFLVGGAPITARFASEIGADYYAENAAGAVAVLNNLFEAGVRNQ</sequence>
<dbReference type="EMBL" id="JACNJD010000307">
    <property type="protein sequence ID" value="MBC8178727.1"/>
    <property type="molecule type" value="Genomic_DNA"/>
</dbReference>